<name>A0A0U9HS09_9BACT</name>
<dbReference type="InterPro" id="IPR005727">
    <property type="entry name" value="Ribosomal_uL22_bac/chlpt-type"/>
</dbReference>
<comment type="function">
    <text evidence="7 10">This protein binds specifically to 23S rRNA; its binding is stimulated by other ribosomal proteins, e.g., L4, L17, and L20. It is important during the early stages of 50S assembly. It makes multiple contacts with different domains of the 23S rRNA in the assembled 50S subunit and ribosome.</text>
</comment>
<evidence type="ECO:0000256" key="5">
    <source>
        <dbReference type="ARBA" id="ARBA00023274"/>
    </source>
</evidence>
<keyword evidence="3 7" id="KW-0694">RNA-binding</keyword>
<dbReference type="CDD" id="cd00336">
    <property type="entry name" value="Ribosomal_L22"/>
    <property type="match status" value="1"/>
</dbReference>
<evidence type="ECO:0000256" key="8">
    <source>
        <dbReference type="RuleBase" id="RU004005"/>
    </source>
</evidence>
<evidence type="ECO:0000256" key="6">
    <source>
        <dbReference type="ARBA" id="ARBA00035207"/>
    </source>
</evidence>
<gene>
    <name evidence="7" type="primary">rplV</name>
    <name evidence="11" type="ORF">TAGGR_3305</name>
</gene>
<dbReference type="SUPFAM" id="SSF54843">
    <property type="entry name" value="Ribosomal protein L22"/>
    <property type="match status" value="1"/>
</dbReference>
<dbReference type="InterPro" id="IPR047867">
    <property type="entry name" value="Ribosomal_uL22_bac/org-type"/>
</dbReference>
<evidence type="ECO:0000256" key="4">
    <source>
        <dbReference type="ARBA" id="ARBA00022980"/>
    </source>
</evidence>
<organism evidence="11 12">
    <name type="scientific">Thermodesulfovibrio aggregans</name>
    <dbReference type="NCBI Taxonomy" id="86166"/>
    <lineage>
        <taxon>Bacteria</taxon>
        <taxon>Pseudomonadati</taxon>
        <taxon>Nitrospirota</taxon>
        <taxon>Thermodesulfovibrionia</taxon>
        <taxon>Thermodesulfovibrionales</taxon>
        <taxon>Thermodesulfovibrionaceae</taxon>
        <taxon>Thermodesulfovibrio</taxon>
    </lineage>
</organism>
<evidence type="ECO:0000256" key="1">
    <source>
        <dbReference type="ARBA" id="ARBA00009451"/>
    </source>
</evidence>
<proteinExistence type="inferred from homology"/>
<keyword evidence="4 7" id="KW-0689">Ribosomal protein</keyword>
<dbReference type="STRING" id="86166.TAGGR_3305"/>
<sequence>MEARAILRYARITPTKARRVINLIRGKKAGEALLMLKYMPHRGARIIEKILRSALANAEQKNPRLDIDELKIVKAYVDQGPMMKRIEHRAMGRANIIKKKTSHITIYVGIEEN</sequence>
<dbReference type="Proteomes" id="UP000054976">
    <property type="component" value="Unassembled WGS sequence"/>
</dbReference>
<evidence type="ECO:0000313" key="11">
    <source>
        <dbReference type="EMBL" id="GAQ95827.1"/>
    </source>
</evidence>
<dbReference type="Gene3D" id="3.90.470.10">
    <property type="entry name" value="Ribosomal protein L22/L17"/>
    <property type="match status" value="1"/>
</dbReference>
<dbReference type="PANTHER" id="PTHR13501:SF8">
    <property type="entry name" value="LARGE RIBOSOMAL SUBUNIT PROTEIN UL22M"/>
    <property type="match status" value="1"/>
</dbReference>
<accession>A0A0U9HS09</accession>
<evidence type="ECO:0000256" key="7">
    <source>
        <dbReference type="HAMAP-Rule" id="MF_01331"/>
    </source>
</evidence>
<evidence type="ECO:0000256" key="9">
    <source>
        <dbReference type="RuleBase" id="RU004006"/>
    </source>
</evidence>
<dbReference type="EMBL" id="BCNO01000003">
    <property type="protein sequence ID" value="GAQ95827.1"/>
    <property type="molecule type" value="Genomic_DNA"/>
</dbReference>
<protein>
    <recommendedName>
        <fullName evidence="6 7">Large ribosomal subunit protein uL22</fullName>
    </recommendedName>
</protein>
<dbReference type="GO" id="GO:0003735">
    <property type="term" value="F:structural constituent of ribosome"/>
    <property type="evidence" value="ECO:0007669"/>
    <property type="project" value="InterPro"/>
</dbReference>
<comment type="subunit">
    <text evidence="7 9">Part of the 50S ribosomal subunit.</text>
</comment>
<dbReference type="GO" id="GO:0019843">
    <property type="term" value="F:rRNA binding"/>
    <property type="evidence" value="ECO:0007669"/>
    <property type="project" value="UniProtKB-UniRule"/>
</dbReference>
<keyword evidence="12" id="KW-1185">Reference proteome</keyword>
<comment type="caution">
    <text evidence="11">The sequence shown here is derived from an EMBL/GenBank/DDBJ whole genome shotgun (WGS) entry which is preliminary data.</text>
</comment>
<evidence type="ECO:0000256" key="2">
    <source>
        <dbReference type="ARBA" id="ARBA00022730"/>
    </source>
</evidence>
<dbReference type="GO" id="GO:0022625">
    <property type="term" value="C:cytosolic large ribosomal subunit"/>
    <property type="evidence" value="ECO:0007669"/>
    <property type="project" value="TreeGrafter"/>
</dbReference>
<dbReference type="InterPro" id="IPR036394">
    <property type="entry name" value="Ribosomal_uL22_sf"/>
</dbReference>
<dbReference type="NCBIfam" id="TIGR01044">
    <property type="entry name" value="rplV_bact"/>
    <property type="match status" value="1"/>
</dbReference>
<dbReference type="InterPro" id="IPR018260">
    <property type="entry name" value="Ribosomal_uL22_CS"/>
</dbReference>
<evidence type="ECO:0000313" key="12">
    <source>
        <dbReference type="Proteomes" id="UP000054976"/>
    </source>
</evidence>
<keyword evidence="5 7" id="KW-0687">Ribonucleoprotein</keyword>
<dbReference type="GO" id="GO:0006412">
    <property type="term" value="P:translation"/>
    <property type="evidence" value="ECO:0007669"/>
    <property type="project" value="UniProtKB-UniRule"/>
</dbReference>
<keyword evidence="2 7" id="KW-0699">rRNA-binding</keyword>
<dbReference type="AlphaFoldDB" id="A0A0U9HS09"/>
<dbReference type="InterPro" id="IPR001063">
    <property type="entry name" value="Ribosomal_uL22"/>
</dbReference>
<dbReference type="Pfam" id="PF00237">
    <property type="entry name" value="Ribosomal_L22"/>
    <property type="match status" value="1"/>
</dbReference>
<dbReference type="OrthoDB" id="9805969at2"/>
<reference evidence="12" key="1">
    <citation type="submission" date="2016-01" db="EMBL/GenBank/DDBJ databases">
        <title>Draft genome sequence of Thermodesulfovibrio aggregans strain TGE-P1.</title>
        <authorList>
            <person name="Sekiguchi Y."/>
            <person name="Ohashi A."/>
            <person name="Matsuura N."/>
            <person name="Tourlousse M.D."/>
        </authorList>
    </citation>
    <scope>NUCLEOTIDE SEQUENCE [LARGE SCALE GENOMIC DNA]</scope>
    <source>
        <strain evidence="12">TGE-P1</strain>
    </source>
</reference>
<dbReference type="PANTHER" id="PTHR13501">
    <property type="entry name" value="CHLOROPLAST 50S RIBOSOMAL PROTEIN L22-RELATED"/>
    <property type="match status" value="1"/>
</dbReference>
<dbReference type="HAMAP" id="MF_01331_B">
    <property type="entry name" value="Ribosomal_uL22_B"/>
    <property type="match status" value="1"/>
</dbReference>
<evidence type="ECO:0000256" key="10">
    <source>
        <dbReference type="RuleBase" id="RU004008"/>
    </source>
</evidence>
<dbReference type="RefSeq" id="WP_059177246.1">
    <property type="nucleotide sequence ID" value="NZ_BCNO01000003.1"/>
</dbReference>
<comment type="function">
    <text evidence="7">The globular domain of the protein is located near the polypeptide exit tunnel on the outside of the subunit, while an extended beta-hairpin is found that lines the wall of the exit tunnel in the center of the 70S ribosome.</text>
</comment>
<evidence type="ECO:0000256" key="3">
    <source>
        <dbReference type="ARBA" id="ARBA00022884"/>
    </source>
</evidence>
<dbReference type="PROSITE" id="PS00464">
    <property type="entry name" value="RIBOSOMAL_L22"/>
    <property type="match status" value="1"/>
</dbReference>
<comment type="similarity">
    <text evidence="1 7 8">Belongs to the universal ribosomal protein uL22 family.</text>
</comment>